<evidence type="ECO:0000256" key="1">
    <source>
        <dbReference type="SAM" id="MobiDB-lite"/>
    </source>
</evidence>
<dbReference type="AlphaFoldDB" id="A0A0C3PUW9"/>
<organism evidence="2 3">
    <name type="scientific">Phlebiopsis gigantea (strain 11061_1 CR5-6)</name>
    <name type="common">White-rot fungus</name>
    <name type="synonym">Peniophora gigantea</name>
    <dbReference type="NCBI Taxonomy" id="745531"/>
    <lineage>
        <taxon>Eukaryota</taxon>
        <taxon>Fungi</taxon>
        <taxon>Dikarya</taxon>
        <taxon>Basidiomycota</taxon>
        <taxon>Agaricomycotina</taxon>
        <taxon>Agaricomycetes</taxon>
        <taxon>Polyporales</taxon>
        <taxon>Phanerochaetaceae</taxon>
        <taxon>Phlebiopsis</taxon>
    </lineage>
</organism>
<name>A0A0C3PUW9_PHLG1</name>
<accession>A0A0C3PUW9</accession>
<protein>
    <submittedName>
        <fullName evidence="2">Uncharacterized protein</fullName>
    </submittedName>
</protein>
<proteinExistence type="predicted"/>
<evidence type="ECO:0000313" key="3">
    <source>
        <dbReference type="Proteomes" id="UP000053257"/>
    </source>
</evidence>
<keyword evidence="3" id="KW-1185">Reference proteome</keyword>
<feature type="region of interest" description="Disordered" evidence="1">
    <location>
        <begin position="14"/>
        <end position="45"/>
    </location>
</feature>
<evidence type="ECO:0000313" key="2">
    <source>
        <dbReference type="EMBL" id="KIP11538.1"/>
    </source>
</evidence>
<sequence length="193" mass="21352">MCIAQDIRAIRESAAATTSTSAPFHAQRADRDPLSEHATAPAGHHRTMYGIKPGSLHAYSCIHTLPAEWPFSSLPVSSDLKMSNATAPIPRPSMNDPIAMERYFKAKREVFDYSYTIDDDGHVINVKYNTSSLRGTQPTQDTASCACHKRKELFVVDYYEGPGARCHRCGGLKLPTPTIKNEATIEVTIKKEE</sequence>
<gene>
    <name evidence="2" type="ORF">PHLGIDRAFT_455089</name>
</gene>
<reference evidence="2 3" key="1">
    <citation type="journal article" date="2014" name="PLoS Genet.">
        <title>Analysis of the Phlebiopsis gigantea genome, transcriptome and secretome provides insight into its pioneer colonization strategies of wood.</title>
        <authorList>
            <person name="Hori C."/>
            <person name="Ishida T."/>
            <person name="Igarashi K."/>
            <person name="Samejima M."/>
            <person name="Suzuki H."/>
            <person name="Master E."/>
            <person name="Ferreira P."/>
            <person name="Ruiz-Duenas F.J."/>
            <person name="Held B."/>
            <person name="Canessa P."/>
            <person name="Larrondo L.F."/>
            <person name="Schmoll M."/>
            <person name="Druzhinina I.S."/>
            <person name="Kubicek C.P."/>
            <person name="Gaskell J.A."/>
            <person name="Kersten P."/>
            <person name="St John F."/>
            <person name="Glasner J."/>
            <person name="Sabat G."/>
            <person name="Splinter BonDurant S."/>
            <person name="Syed K."/>
            <person name="Yadav J."/>
            <person name="Mgbeahuruike A.C."/>
            <person name="Kovalchuk A."/>
            <person name="Asiegbu F.O."/>
            <person name="Lackner G."/>
            <person name="Hoffmeister D."/>
            <person name="Rencoret J."/>
            <person name="Gutierrez A."/>
            <person name="Sun H."/>
            <person name="Lindquist E."/>
            <person name="Barry K."/>
            <person name="Riley R."/>
            <person name="Grigoriev I.V."/>
            <person name="Henrissat B."/>
            <person name="Kues U."/>
            <person name="Berka R.M."/>
            <person name="Martinez A.T."/>
            <person name="Covert S.F."/>
            <person name="Blanchette R.A."/>
            <person name="Cullen D."/>
        </authorList>
    </citation>
    <scope>NUCLEOTIDE SEQUENCE [LARGE SCALE GENOMIC DNA]</scope>
    <source>
        <strain evidence="2 3">11061_1 CR5-6</strain>
    </source>
</reference>
<dbReference type="HOGENOM" id="CLU_1409273_0_0_1"/>
<dbReference type="Proteomes" id="UP000053257">
    <property type="component" value="Unassembled WGS sequence"/>
</dbReference>
<dbReference type="EMBL" id="KN840445">
    <property type="protein sequence ID" value="KIP11538.1"/>
    <property type="molecule type" value="Genomic_DNA"/>
</dbReference>